<name>A0A8S4C2L0_9ACAR</name>
<evidence type="ECO:0000256" key="3">
    <source>
        <dbReference type="ARBA" id="ARBA00023274"/>
    </source>
</evidence>
<gene>
    <name evidence="6" type="ORF">MHYMCMPASI_00730</name>
</gene>
<dbReference type="Proteomes" id="UP000837675">
    <property type="component" value="Unassembled WGS sequence"/>
</dbReference>
<evidence type="ECO:0000256" key="2">
    <source>
        <dbReference type="ARBA" id="ARBA00022980"/>
    </source>
</evidence>
<proteinExistence type="inferred from homology"/>
<accession>A0A8S4C2L0</accession>
<dbReference type="GO" id="GO:0006412">
    <property type="term" value="P:translation"/>
    <property type="evidence" value="ECO:0007669"/>
    <property type="project" value="InterPro"/>
</dbReference>
<dbReference type="InterPro" id="IPR000307">
    <property type="entry name" value="Ribosomal_bS16"/>
</dbReference>
<reference evidence="6" key="1">
    <citation type="submission" date="2021-06" db="EMBL/GenBank/DDBJ databases">
        <authorList>
            <person name="Nardi T."/>
            <person name="Nardi T."/>
        </authorList>
    </citation>
    <scope>NUCLEOTIDE SEQUENCE</scope>
</reference>
<evidence type="ECO:0000256" key="4">
    <source>
        <dbReference type="ARBA" id="ARBA00035263"/>
    </source>
</evidence>
<protein>
    <recommendedName>
        <fullName evidence="4">Small ribosomal subunit protein bS16m</fullName>
    </recommendedName>
    <alternativeName>
        <fullName evidence="5">28S ribosomal protein S16, mitochondrial</fullName>
    </alternativeName>
</protein>
<evidence type="ECO:0000313" key="7">
    <source>
        <dbReference type="Proteomes" id="UP000837675"/>
    </source>
</evidence>
<dbReference type="InterPro" id="IPR023803">
    <property type="entry name" value="Ribosomal_bS16_dom_sf"/>
</dbReference>
<evidence type="ECO:0000313" key="6">
    <source>
        <dbReference type="EMBL" id="CAG7594037.1"/>
    </source>
</evidence>
<dbReference type="HAMAP" id="MF_00385">
    <property type="entry name" value="Ribosomal_bS16"/>
    <property type="match status" value="1"/>
</dbReference>
<dbReference type="GO" id="GO:0005737">
    <property type="term" value="C:cytoplasm"/>
    <property type="evidence" value="ECO:0007669"/>
    <property type="project" value="UniProtKB-ARBA"/>
</dbReference>
<dbReference type="AlphaFoldDB" id="A0A8S4C2L0"/>
<dbReference type="GO" id="GO:0015935">
    <property type="term" value="C:small ribosomal subunit"/>
    <property type="evidence" value="ECO:0007669"/>
    <property type="project" value="TreeGrafter"/>
</dbReference>
<sequence length="86" mass="9364">MAAKIRLARAGAKGRPYYRIVVADSKSPRDGKYIAKVGNYNPLLPSDSPERVVADAEKIKHWLSVGAQPTTTVKRLLKGFKLGLSA</sequence>
<dbReference type="PANTHER" id="PTHR12919:SF20">
    <property type="entry name" value="SMALL RIBOSOMAL SUBUNIT PROTEIN BS16M"/>
    <property type="match status" value="1"/>
</dbReference>
<dbReference type="EMBL" id="CAJVAF010000302">
    <property type="protein sequence ID" value="CAG7594037.1"/>
    <property type="molecule type" value="Genomic_DNA"/>
</dbReference>
<evidence type="ECO:0000256" key="5">
    <source>
        <dbReference type="ARBA" id="ARBA00035438"/>
    </source>
</evidence>
<keyword evidence="7" id="KW-1185">Reference proteome</keyword>
<organism evidence="6 7">
    <name type="scientific">Hyalomma marginatum</name>
    <dbReference type="NCBI Taxonomy" id="34627"/>
    <lineage>
        <taxon>Eukaryota</taxon>
        <taxon>Metazoa</taxon>
        <taxon>Ecdysozoa</taxon>
        <taxon>Arthropoda</taxon>
        <taxon>Chelicerata</taxon>
        <taxon>Arachnida</taxon>
        <taxon>Acari</taxon>
        <taxon>Parasitiformes</taxon>
        <taxon>Ixodida</taxon>
        <taxon>Ixodoidea</taxon>
        <taxon>Ixodidae</taxon>
        <taxon>Hyalomminae</taxon>
        <taxon>Hyalomma</taxon>
    </lineage>
</organism>
<dbReference type="NCBIfam" id="TIGR00002">
    <property type="entry name" value="S16"/>
    <property type="match status" value="1"/>
</dbReference>
<dbReference type="SUPFAM" id="SSF54565">
    <property type="entry name" value="Ribosomal protein S16"/>
    <property type="match status" value="1"/>
</dbReference>
<comment type="caution">
    <text evidence="6">The sequence shown here is derived from an EMBL/GenBank/DDBJ whole genome shotgun (WGS) entry which is preliminary data.</text>
</comment>
<dbReference type="Pfam" id="PF00886">
    <property type="entry name" value="Ribosomal_S16"/>
    <property type="match status" value="1"/>
</dbReference>
<dbReference type="Gene3D" id="3.30.1320.10">
    <property type="match status" value="1"/>
</dbReference>
<dbReference type="GO" id="GO:0003735">
    <property type="term" value="F:structural constituent of ribosome"/>
    <property type="evidence" value="ECO:0007669"/>
    <property type="project" value="InterPro"/>
</dbReference>
<evidence type="ECO:0000256" key="1">
    <source>
        <dbReference type="ARBA" id="ARBA00006668"/>
    </source>
</evidence>
<keyword evidence="3" id="KW-0687">Ribonucleoprotein</keyword>
<comment type="similarity">
    <text evidence="1">Belongs to the bacterial ribosomal protein bS16 family.</text>
</comment>
<keyword evidence="2 6" id="KW-0689">Ribosomal protein</keyword>
<dbReference type="PANTHER" id="PTHR12919">
    <property type="entry name" value="30S RIBOSOMAL PROTEIN S16"/>
    <property type="match status" value="1"/>
</dbReference>